<keyword evidence="2" id="KW-1185">Reference proteome</keyword>
<protein>
    <submittedName>
        <fullName evidence="1">Uncharacterized protein</fullName>
    </submittedName>
</protein>
<evidence type="ECO:0000313" key="2">
    <source>
        <dbReference type="Proteomes" id="UP000541154"/>
    </source>
</evidence>
<dbReference type="EMBL" id="SPNV01000427">
    <property type="protein sequence ID" value="KAF5855483.1"/>
    <property type="molecule type" value="Genomic_DNA"/>
</dbReference>
<accession>A0A8H6E1R2</accession>
<dbReference type="Proteomes" id="UP000541154">
    <property type="component" value="Unassembled WGS sequence"/>
</dbReference>
<comment type="caution">
    <text evidence="1">The sequence shown here is derived from an EMBL/GenBank/DDBJ whole genome shotgun (WGS) entry which is preliminary data.</text>
</comment>
<reference evidence="1 2" key="1">
    <citation type="submission" date="2019-04" db="EMBL/GenBank/DDBJ databases">
        <title>Aspergillus burnettii sp. nov., novel species from soil in southeast Queensland.</title>
        <authorList>
            <person name="Gilchrist C.L.M."/>
            <person name="Pitt J.I."/>
            <person name="Lange L."/>
            <person name="Lacey H.J."/>
            <person name="Vuong D."/>
            <person name="Midgley D.J."/>
            <person name="Greenfield P."/>
            <person name="Bradbury M."/>
            <person name="Lacey E."/>
            <person name="Busk P.K."/>
            <person name="Pilgaard B."/>
            <person name="Chooi Y.H."/>
            <person name="Piggott A.M."/>
        </authorList>
    </citation>
    <scope>NUCLEOTIDE SEQUENCE [LARGE SCALE GENOMIC DNA]</scope>
    <source>
        <strain evidence="1 2">FRR 5400</strain>
    </source>
</reference>
<evidence type="ECO:0000313" key="1">
    <source>
        <dbReference type="EMBL" id="KAF5855483.1"/>
    </source>
</evidence>
<organism evidence="1 2">
    <name type="scientific">Petromyces alliaceus</name>
    <name type="common">Aspergillus alliaceus</name>
    <dbReference type="NCBI Taxonomy" id="209559"/>
    <lineage>
        <taxon>Eukaryota</taxon>
        <taxon>Fungi</taxon>
        <taxon>Dikarya</taxon>
        <taxon>Ascomycota</taxon>
        <taxon>Pezizomycotina</taxon>
        <taxon>Eurotiomycetes</taxon>
        <taxon>Eurotiomycetidae</taxon>
        <taxon>Eurotiales</taxon>
        <taxon>Aspergillaceae</taxon>
        <taxon>Aspergillus</taxon>
        <taxon>Aspergillus subgen. Circumdati</taxon>
    </lineage>
</organism>
<dbReference type="AlphaFoldDB" id="A0A8H6E1R2"/>
<name>A0A8H6E1R2_PETAA</name>
<sequence>MLYFESWKQGHIAALPEELMSFQIPITLFQSLIRTLLTQNQDGSWGSSSSAEETAYAVLILKNVACLSFTALISSEVQCAIDRGQHFILSKSERSGMDDQLWLDKTLYAIPTVSDSYIQAAMKTYNRFDDLKNIIRELLNLPYTRIHKLTEYFEQLPSVMKASRWVVQASVIEAFLFKYNLRTLDHSSQRAVLGEKYLDYTAFFWVFANNSRADHLLSTSRIYNMVEFAAGIYQEDHYMDTCLLELPDTALNIIANFADRVCSQRDGSQTDNDNRSLPEQDSADLTEEIKFNIKQAEQLLERWMKSILNNSCIENASEYDRRNLRKELKVAVAANFQQAKSNIQLRW</sequence>
<proteinExistence type="predicted"/>
<gene>
    <name evidence="1" type="ORF">ETB97_009118</name>
</gene>